<sequence>AALGPPGPAGPRGPAAKPRERGAWPELAAAGPPSTPGGASASARSAASSFGAPPAVPPCVSRVPPAWGSLGTPAAAAG</sequence>
<evidence type="ECO:0000313" key="2">
    <source>
        <dbReference type="EMBL" id="CAK0795950.1"/>
    </source>
</evidence>
<dbReference type="EMBL" id="CAUYUJ010001438">
    <property type="protein sequence ID" value="CAK0795950.1"/>
    <property type="molecule type" value="Genomic_DNA"/>
</dbReference>
<evidence type="ECO:0000313" key="3">
    <source>
        <dbReference type="Proteomes" id="UP001189429"/>
    </source>
</evidence>
<protein>
    <submittedName>
        <fullName evidence="2">Uncharacterized protein</fullName>
    </submittedName>
</protein>
<evidence type="ECO:0000256" key="1">
    <source>
        <dbReference type="SAM" id="MobiDB-lite"/>
    </source>
</evidence>
<organism evidence="2 3">
    <name type="scientific">Prorocentrum cordatum</name>
    <dbReference type="NCBI Taxonomy" id="2364126"/>
    <lineage>
        <taxon>Eukaryota</taxon>
        <taxon>Sar</taxon>
        <taxon>Alveolata</taxon>
        <taxon>Dinophyceae</taxon>
        <taxon>Prorocentrales</taxon>
        <taxon>Prorocentraceae</taxon>
        <taxon>Prorocentrum</taxon>
    </lineage>
</organism>
<reference evidence="2" key="1">
    <citation type="submission" date="2023-10" db="EMBL/GenBank/DDBJ databases">
        <authorList>
            <person name="Chen Y."/>
            <person name="Shah S."/>
            <person name="Dougan E. K."/>
            <person name="Thang M."/>
            <person name="Chan C."/>
        </authorList>
    </citation>
    <scope>NUCLEOTIDE SEQUENCE [LARGE SCALE GENOMIC DNA]</scope>
</reference>
<gene>
    <name evidence="2" type="ORF">PCOR1329_LOCUS5453</name>
</gene>
<comment type="caution">
    <text evidence="2">The sequence shown here is derived from an EMBL/GenBank/DDBJ whole genome shotgun (WGS) entry which is preliminary data.</text>
</comment>
<feature type="non-terminal residue" evidence="2">
    <location>
        <position position="1"/>
    </location>
</feature>
<feature type="region of interest" description="Disordered" evidence="1">
    <location>
        <begin position="1"/>
        <end position="78"/>
    </location>
</feature>
<feature type="compositionally biased region" description="Low complexity" evidence="1">
    <location>
        <begin position="28"/>
        <end position="53"/>
    </location>
</feature>
<keyword evidence="3" id="KW-1185">Reference proteome</keyword>
<proteinExistence type="predicted"/>
<feature type="non-terminal residue" evidence="2">
    <location>
        <position position="78"/>
    </location>
</feature>
<name>A0ABN9PSH3_9DINO</name>
<dbReference type="Proteomes" id="UP001189429">
    <property type="component" value="Unassembled WGS sequence"/>
</dbReference>
<feature type="compositionally biased region" description="Pro residues" evidence="1">
    <location>
        <begin position="1"/>
        <end position="11"/>
    </location>
</feature>
<accession>A0ABN9PSH3</accession>